<sequence>MSVTLRALQTVVPSTVLIQEQVRDVFASQPGLSRLAKRLVTASFNLSGIERRHTVIEELTLDSDAADPLFFDAATQTLLVPSTRVRNELYITEATKLFVEAGRRALAACPGIEAADVTHVVTVSCTGFYAPGPDYMLVRELGLKPTTQRYHLGFMGCYASMPALRTAKQFVEADPNAVVLVVSAELCSLHLRTSDDPDTIVASSLFSDGAAAGIVSSRAPAPGEAALNLDLFETVITPVGEGDMAWKIGDEGFEMVLSSYVPHIIDQHIEGALAPLFAKDPGLAAAVAALGASMPIEEFTDAVEVLAEVAEATHLADLAASTELAEATELAELAGLLAVQGSPAEPGVLSGAGSAGGSAAPGFETDAAAGSVATLAAPVVALGASAQRTPVTDPTAELATGLAAATTEPATVPALNLSTAIAHWAIHPGGRSILDKTEAKLGLSEAQLVPSRETLRDYGNMSSATILFVLKAILDAPDTADGERLCAMAFGPGLTVESGLMTVVRG</sequence>
<evidence type="ECO:0000259" key="4">
    <source>
        <dbReference type="Pfam" id="PF02797"/>
    </source>
</evidence>
<dbReference type="PANTHER" id="PTHR11877">
    <property type="entry name" value="HYDROXYMETHYLGLUTARYL-COA SYNTHASE"/>
    <property type="match status" value="1"/>
</dbReference>
<comment type="similarity">
    <text evidence="1">Belongs to the thiolase-like superfamily. Chalcone/stilbene synthases family.</text>
</comment>
<evidence type="ECO:0000313" key="5">
    <source>
        <dbReference type="EMBL" id="MCI4656844.1"/>
    </source>
</evidence>
<dbReference type="Pfam" id="PF00195">
    <property type="entry name" value="Chal_sti_synt_N"/>
    <property type="match status" value="1"/>
</dbReference>
<dbReference type="GO" id="GO:0030639">
    <property type="term" value="P:polyketide biosynthetic process"/>
    <property type="evidence" value="ECO:0007669"/>
    <property type="project" value="TreeGrafter"/>
</dbReference>
<dbReference type="InterPro" id="IPR016039">
    <property type="entry name" value="Thiolase-like"/>
</dbReference>
<dbReference type="CDD" id="cd00831">
    <property type="entry name" value="CHS_like"/>
    <property type="match status" value="1"/>
</dbReference>
<dbReference type="PANTHER" id="PTHR11877:SF46">
    <property type="entry name" value="TYPE III POLYKETIDE SYNTHASE A"/>
    <property type="match status" value="1"/>
</dbReference>
<dbReference type="Pfam" id="PF02797">
    <property type="entry name" value="Chal_sti_synt_C"/>
    <property type="match status" value="1"/>
</dbReference>
<protein>
    <submittedName>
        <fullName evidence="5">Type III polyketide synthase</fullName>
    </submittedName>
</protein>
<dbReference type="AlphaFoldDB" id="A0AA41UG31"/>
<proteinExistence type="inferred from homology"/>
<reference evidence="5" key="1">
    <citation type="submission" date="2022-03" db="EMBL/GenBank/DDBJ databases">
        <title>Cryobacterium sp. nov. strain ZS14-85, isolated from Antarctic soil.</title>
        <authorList>
            <person name="Li J."/>
            <person name="Niu G."/>
        </authorList>
    </citation>
    <scope>NUCLEOTIDE SEQUENCE</scope>
    <source>
        <strain evidence="5">ZS14-85</strain>
    </source>
</reference>
<dbReference type="EMBL" id="JALGAR010000001">
    <property type="protein sequence ID" value="MCI4656844.1"/>
    <property type="molecule type" value="Genomic_DNA"/>
</dbReference>
<feature type="domain" description="Chalcone/stilbene synthase C-terminal" evidence="4">
    <location>
        <begin position="423"/>
        <end position="502"/>
    </location>
</feature>
<dbReference type="InterPro" id="IPR012328">
    <property type="entry name" value="Chalcone/stilbene_synt_C"/>
</dbReference>
<dbReference type="InterPro" id="IPR011141">
    <property type="entry name" value="Polyketide_synthase_type-III"/>
</dbReference>
<evidence type="ECO:0000259" key="3">
    <source>
        <dbReference type="Pfam" id="PF00195"/>
    </source>
</evidence>
<dbReference type="SUPFAM" id="SSF53901">
    <property type="entry name" value="Thiolase-like"/>
    <property type="match status" value="2"/>
</dbReference>
<comment type="caution">
    <text evidence="5">The sequence shown here is derived from an EMBL/GenBank/DDBJ whole genome shotgun (WGS) entry which is preliminary data.</text>
</comment>
<keyword evidence="2" id="KW-0808">Transferase</keyword>
<dbReference type="GO" id="GO:0016747">
    <property type="term" value="F:acyltransferase activity, transferring groups other than amino-acyl groups"/>
    <property type="evidence" value="ECO:0007669"/>
    <property type="project" value="InterPro"/>
</dbReference>
<dbReference type="InterPro" id="IPR001099">
    <property type="entry name" value="Chalcone/stilbene_synt_N"/>
</dbReference>
<dbReference type="Gene3D" id="3.40.47.10">
    <property type="match status" value="3"/>
</dbReference>
<keyword evidence="6" id="KW-1185">Reference proteome</keyword>
<evidence type="ECO:0000313" key="6">
    <source>
        <dbReference type="Proteomes" id="UP001165341"/>
    </source>
</evidence>
<evidence type="ECO:0000256" key="1">
    <source>
        <dbReference type="ARBA" id="ARBA00005531"/>
    </source>
</evidence>
<evidence type="ECO:0000256" key="2">
    <source>
        <dbReference type="ARBA" id="ARBA00022679"/>
    </source>
</evidence>
<name>A0AA41UG31_9MICO</name>
<gene>
    <name evidence="5" type="ORF">MQH31_03320</name>
</gene>
<dbReference type="Proteomes" id="UP001165341">
    <property type="component" value="Unassembled WGS sequence"/>
</dbReference>
<feature type="domain" description="Chalcone/stilbene synthase N-terminal" evidence="3">
    <location>
        <begin position="4"/>
        <end position="217"/>
    </location>
</feature>
<organism evidence="5 6">
    <name type="scientific">Cryobacterium zhongshanensis</name>
    <dbReference type="NCBI Taxonomy" id="2928153"/>
    <lineage>
        <taxon>Bacteria</taxon>
        <taxon>Bacillati</taxon>
        <taxon>Actinomycetota</taxon>
        <taxon>Actinomycetes</taxon>
        <taxon>Micrococcales</taxon>
        <taxon>Microbacteriaceae</taxon>
        <taxon>Cryobacterium</taxon>
    </lineage>
</organism>
<accession>A0AA41UG31</accession>
<dbReference type="RefSeq" id="WP_243010901.1">
    <property type="nucleotide sequence ID" value="NZ_JALGAR010000001.1"/>
</dbReference>